<evidence type="ECO:0000313" key="2">
    <source>
        <dbReference type="EMBL" id="NGP16815.1"/>
    </source>
</evidence>
<dbReference type="Proteomes" id="UP000474802">
    <property type="component" value="Unassembled WGS sequence"/>
</dbReference>
<evidence type="ECO:0000256" key="1">
    <source>
        <dbReference type="SAM" id="Phobius"/>
    </source>
</evidence>
<keyword evidence="3" id="KW-1185">Reference proteome</keyword>
<dbReference type="AlphaFoldDB" id="A0A6M1SNH1"/>
<sequence>MAWELLAIGAIVFTTVSWFVMDERRLREERLMARVRHFAEAPAYRHQPSAAARLARLD</sequence>
<comment type="caution">
    <text evidence="2">The sequence shown here is derived from an EMBL/GenBank/DDBJ whole genome shotgun (WGS) entry which is preliminary data.</text>
</comment>
<name>A0A6M1SNH1_9HYPH</name>
<organism evidence="2 3">
    <name type="scientific">Devosia aurantiaca</name>
    <dbReference type="NCBI Taxonomy" id="2714858"/>
    <lineage>
        <taxon>Bacteria</taxon>
        <taxon>Pseudomonadati</taxon>
        <taxon>Pseudomonadota</taxon>
        <taxon>Alphaproteobacteria</taxon>
        <taxon>Hyphomicrobiales</taxon>
        <taxon>Devosiaceae</taxon>
        <taxon>Devosia</taxon>
    </lineage>
</organism>
<keyword evidence="1" id="KW-0812">Transmembrane</keyword>
<evidence type="ECO:0000313" key="3">
    <source>
        <dbReference type="Proteomes" id="UP000474802"/>
    </source>
</evidence>
<proteinExistence type="predicted"/>
<dbReference type="RefSeq" id="WP_164533048.1">
    <property type="nucleotide sequence ID" value="NZ_JAALFG010000001.1"/>
</dbReference>
<accession>A0A6M1SNH1</accession>
<feature type="transmembrane region" description="Helical" evidence="1">
    <location>
        <begin position="6"/>
        <end position="22"/>
    </location>
</feature>
<evidence type="ECO:0008006" key="4">
    <source>
        <dbReference type="Google" id="ProtNLM"/>
    </source>
</evidence>
<keyword evidence="1" id="KW-0472">Membrane</keyword>
<gene>
    <name evidence="2" type="ORF">G5575_03160</name>
</gene>
<reference evidence="2 3" key="2">
    <citation type="submission" date="2020-03" db="EMBL/GenBank/DDBJ databases">
        <title>Devosia chinhatensis sp. nov., isolated from a hexachlorocyclohexane (HCH) dump site in India.</title>
        <authorList>
            <person name="Kumar M."/>
            <person name="Lal R."/>
        </authorList>
    </citation>
    <scope>NUCLEOTIDE SEQUENCE [LARGE SCALE GENOMIC DNA]</scope>
    <source>
        <strain evidence="2 3">H239</strain>
    </source>
</reference>
<keyword evidence="1" id="KW-1133">Transmembrane helix</keyword>
<protein>
    <recommendedName>
        <fullName evidence="4">Heme exporter protein D</fullName>
    </recommendedName>
</protein>
<reference evidence="2 3" key="1">
    <citation type="submission" date="2020-02" db="EMBL/GenBank/DDBJ databases">
        <authorList>
            <person name="Khan S.A."/>
            <person name="Jeon C.O."/>
            <person name="Chun B.H."/>
        </authorList>
    </citation>
    <scope>NUCLEOTIDE SEQUENCE [LARGE SCALE GENOMIC DNA]</scope>
    <source>
        <strain evidence="2 3">H239</strain>
    </source>
</reference>
<dbReference type="EMBL" id="JAALFG010000001">
    <property type="protein sequence ID" value="NGP16815.1"/>
    <property type="molecule type" value="Genomic_DNA"/>
</dbReference>